<dbReference type="AlphaFoldDB" id="M1YXI1"/>
<comment type="caution">
    <text evidence="2">The sequence shown here is derived from an EMBL/GenBank/DDBJ whole genome shotgun (WGS) entry which is preliminary data.</text>
</comment>
<dbReference type="InParanoid" id="M1YXI1"/>
<dbReference type="HOGENOM" id="CLU_582442_0_0_0"/>
<feature type="transmembrane region" description="Helical" evidence="1">
    <location>
        <begin position="142"/>
        <end position="162"/>
    </location>
</feature>
<sequence length="469" mass="54137">MEKPTRKIIPPLMGMTALGLGLYFLARLYLDDFPRNINVYWDYFWLNWQVMLVASCWISAYGLLRPRLWGWFFAQLTLVVFYFGYVYLKMVFLGVRGMGWFYLFHFAIFAAAIAFLQHPSIYSRFIDETVKLKRPRRHLKNVGLTILFVGLVPMVTGFVVALNFPKMKTSPVAGMRTPLNATPFLLPMGYRILLPEGTRMVDVFHVRMDSETFRTQRRNILKQGLIHYDFILRAMALQTPDGTRVFLQDRTFVQSLLGSLSAASYFHHLNYKATELELVRKWHEERMGLLFVMERGLELDFQFHLRSNKKARHIPGDQLDLLTESYVVEKEEKRRRVQLFHVYRQGLTAGGGMFTGPVRNSFNDLLGSISITGTRHPTAEEYFRKGADALLANRVAEAGLALGSALFLFDADPRYHTLFAHYQLSWPGGVTQETFDRAVLHLQQALNLDPDFEPAWQLAESLGLRVRAD</sequence>
<dbReference type="STRING" id="1266370.NITGR_250088"/>
<feature type="transmembrane region" description="Helical" evidence="1">
    <location>
        <begin position="12"/>
        <end position="30"/>
    </location>
</feature>
<evidence type="ECO:0000313" key="3">
    <source>
        <dbReference type="Proteomes" id="UP000011704"/>
    </source>
</evidence>
<keyword evidence="1" id="KW-0472">Membrane</keyword>
<dbReference type="Proteomes" id="UP000011704">
    <property type="component" value="Unassembled WGS sequence"/>
</dbReference>
<dbReference type="RefSeq" id="WP_005007442.1">
    <property type="nucleotide sequence ID" value="NZ_HG422173.1"/>
</dbReference>
<organism evidence="2 3">
    <name type="scientific">Nitrospina gracilis (strain 3/211)</name>
    <dbReference type="NCBI Taxonomy" id="1266370"/>
    <lineage>
        <taxon>Bacteria</taxon>
        <taxon>Pseudomonadati</taxon>
        <taxon>Nitrospinota/Tectimicrobiota group</taxon>
        <taxon>Nitrospinota</taxon>
        <taxon>Nitrospinia</taxon>
        <taxon>Nitrospinales</taxon>
        <taxon>Nitrospinaceae</taxon>
        <taxon>Nitrospina</taxon>
    </lineage>
</organism>
<gene>
    <name evidence="2" type="ORF">NITGR_250088</name>
</gene>
<keyword evidence="1" id="KW-0812">Transmembrane</keyword>
<feature type="transmembrane region" description="Helical" evidence="1">
    <location>
        <begin position="71"/>
        <end position="88"/>
    </location>
</feature>
<protein>
    <submittedName>
        <fullName evidence="2">Uncharacterized protein</fullName>
    </submittedName>
</protein>
<proteinExistence type="predicted"/>
<keyword evidence="1" id="KW-1133">Transmembrane helix</keyword>
<dbReference type="EMBL" id="CAQJ01000028">
    <property type="protein sequence ID" value="CCQ90175.1"/>
    <property type="molecule type" value="Genomic_DNA"/>
</dbReference>
<evidence type="ECO:0000313" key="2">
    <source>
        <dbReference type="EMBL" id="CCQ90175.1"/>
    </source>
</evidence>
<evidence type="ECO:0000256" key="1">
    <source>
        <dbReference type="SAM" id="Phobius"/>
    </source>
</evidence>
<feature type="transmembrane region" description="Helical" evidence="1">
    <location>
        <begin position="100"/>
        <end position="121"/>
    </location>
</feature>
<reference evidence="2 3" key="1">
    <citation type="journal article" date="2013" name="Front. Microbiol.">
        <title>The genome of Nitrospina gracilis illuminates the metabolism and evolution of the major marine nitrite oxidizer.</title>
        <authorList>
            <person name="Luecker S."/>
            <person name="Nowka B."/>
            <person name="Rattei T."/>
            <person name="Spieck E."/>
            <person name="and Daims H."/>
        </authorList>
    </citation>
    <scope>NUCLEOTIDE SEQUENCE [LARGE SCALE GENOMIC DNA]</scope>
    <source>
        <strain evidence="2 3">3/211</strain>
    </source>
</reference>
<keyword evidence="3" id="KW-1185">Reference proteome</keyword>
<accession>M1YXI1</accession>
<name>M1YXI1_NITG3</name>
<feature type="transmembrane region" description="Helical" evidence="1">
    <location>
        <begin position="45"/>
        <end position="64"/>
    </location>
</feature>